<comment type="pathway">
    <text evidence="1">Protein modification; protein ubiquitination.</text>
</comment>
<dbReference type="SMART" id="SM00612">
    <property type="entry name" value="Kelch"/>
    <property type="match status" value="2"/>
</dbReference>
<evidence type="ECO:0000256" key="3">
    <source>
        <dbReference type="ARBA" id="ARBA00022737"/>
    </source>
</evidence>
<dbReference type="SUPFAM" id="SSF117281">
    <property type="entry name" value="Kelch motif"/>
    <property type="match status" value="1"/>
</dbReference>
<keyword evidence="3" id="KW-0677">Repeat</keyword>
<keyword evidence="2" id="KW-0880">Kelch repeat</keyword>
<protein>
    <recommendedName>
        <fullName evidence="5">BACK domain-containing protein</fullName>
    </recommendedName>
</protein>
<dbReference type="PANTHER" id="PTHR24412:SF451">
    <property type="entry name" value="KELCH-LIKE PROTEIN 20"/>
    <property type="match status" value="1"/>
</dbReference>
<reference evidence="7" key="1">
    <citation type="journal article" date="2019" name="IScience">
        <title>Narwhal Genome Reveals Long-Term Low Genetic Diversity despite Current Large Abundance Size.</title>
        <authorList>
            <person name="Westbury M.V."/>
            <person name="Petersen B."/>
            <person name="Garde E."/>
            <person name="Heide-Jorgensen M.P."/>
            <person name="Lorenzen E.D."/>
        </authorList>
    </citation>
    <scope>NUCLEOTIDE SEQUENCE [LARGE SCALE GENOMIC DNA]</scope>
</reference>
<evidence type="ECO:0000313" key="6">
    <source>
        <dbReference type="EMBL" id="TKC38132.1"/>
    </source>
</evidence>
<dbReference type="SMART" id="SM00875">
    <property type="entry name" value="BACK"/>
    <property type="match status" value="1"/>
</dbReference>
<dbReference type="GO" id="GO:0006895">
    <property type="term" value="P:Golgi to endosome transport"/>
    <property type="evidence" value="ECO:0007669"/>
    <property type="project" value="TreeGrafter"/>
</dbReference>
<evidence type="ECO:0000256" key="4">
    <source>
        <dbReference type="SAM" id="SignalP"/>
    </source>
</evidence>
<dbReference type="GO" id="GO:0005802">
    <property type="term" value="C:trans-Golgi network"/>
    <property type="evidence" value="ECO:0007669"/>
    <property type="project" value="TreeGrafter"/>
</dbReference>
<evidence type="ECO:0000313" key="7">
    <source>
        <dbReference type="Proteomes" id="UP000308365"/>
    </source>
</evidence>
<dbReference type="InterPro" id="IPR015915">
    <property type="entry name" value="Kelch-typ_b-propeller"/>
</dbReference>
<dbReference type="Gene3D" id="2.120.10.80">
    <property type="entry name" value="Kelch-type beta propeller"/>
    <property type="match status" value="1"/>
</dbReference>
<evidence type="ECO:0000256" key="1">
    <source>
        <dbReference type="ARBA" id="ARBA00004906"/>
    </source>
</evidence>
<organism evidence="6 7">
    <name type="scientific">Monodon monoceros</name>
    <name type="common">Narwhal</name>
    <name type="synonym">Ceratodon monodon</name>
    <dbReference type="NCBI Taxonomy" id="40151"/>
    <lineage>
        <taxon>Eukaryota</taxon>
        <taxon>Metazoa</taxon>
        <taxon>Chordata</taxon>
        <taxon>Craniata</taxon>
        <taxon>Vertebrata</taxon>
        <taxon>Euteleostomi</taxon>
        <taxon>Mammalia</taxon>
        <taxon>Eutheria</taxon>
        <taxon>Laurasiatheria</taxon>
        <taxon>Artiodactyla</taxon>
        <taxon>Whippomorpha</taxon>
        <taxon>Cetacea</taxon>
        <taxon>Odontoceti</taxon>
        <taxon>Monodontidae</taxon>
        <taxon>Monodon</taxon>
    </lineage>
</organism>
<dbReference type="Gene3D" id="1.25.40.420">
    <property type="match status" value="1"/>
</dbReference>
<dbReference type="GO" id="GO:1990390">
    <property type="term" value="P:protein K33-linked ubiquitination"/>
    <property type="evidence" value="ECO:0007669"/>
    <property type="project" value="TreeGrafter"/>
</dbReference>
<dbReference type="GO" id="GO:0005829">
    <property type="term" value="C:cytosol"/>
    <property type="evidence" value="ECO:0007669"/>
    <property type="project" value="GOC"/>
</dbReference>
<keyword evidence="4" id="KW-0732">Signal</keyword>
<dbReference type="GO" id="GO:0043161">
    <property type="term" value="P:proteasome-mediated ubiquitin-dependent protein catabolic process"/>
    <property type="evidence" value="ECO:0007669"/>
    <property type="project" value="TreeGrafter"/>
</dbReference>
<sequence>KILKQSNLIRVLFFFLLNFKQVMESEEFMLLPANQLIDIISSDELNVRSEEQVFNAVMAWVKYSIQERRPQLPQVLQHVRLPLLSPKFLVGTVGSDPLIKSDEECRDLVDEAKNYLLLPQERPLMQGPRTRPRKPIRCGEVLFAVGGWCSGDAISSVERYDPQTNEWRMVASMSKRRCGVGVSVLDDLLYAVGGHDGSSYLNSVERYDPKTNQWSSDVAPTSTCRTSVGVAVLGGFLYAVGGQDGVSCLNIVER</sequence>
<proteinExistence type="predicted"/>
<feature type="chain" id="PRO_5020602636" description="BACK domain-containing protein" evidence="4">
    <location>
        <begin position="26"/>
        <end position="254"/>
    </location>
</feature>
<dbReference type="Pfam" id="PF07707">
    <property type="entry name" value="BACK"/>
    <property type="match status" value="1"/>
</dbReference>
<evidence type="ECO:0000259" key="5">
    <source>
        <dbReference type="SMART" id="SM00875"/>
    </source>
</evidence>
<comment type="caution">
    <text evidence="6">The sequence shown here is derived from an EMBL/GenBank/DDBJ whole genome shotgun (WGS) entry which is preliminary data.</text>
</comment>
<dbReference type="Proteomes" id="UP000308365">
    <property type="component" value="Unassembled WGS sequence"/>
</dbReference>
<evidence type="ECO:0000256" key="2">
    <source>
        <dbReference type="ARBA" id="ARBA00022441"/>
    </source>
</evidence>
<dbReference type="EMBL" id="RWIC01001038">
    <property type="protein sequence ID" value="TKC38132.1"/>
    <property type="molecule type" value="Genomic_DNA"/>
</dbReference>
<gene>
    <name evidence="6" type="ORF">EI555_009643</name>
</gene>
<dbReference type="FunFam" id="1.25.40.420:FF:000001">
    <property type="entry name" value="Kelch-like family member 12"/>
    <property type="match status" value="1"/>
</dbReference>
<dbReference type="Pfam" id="PF01344">
    <property type="entry name" value="Kelch_1"/>
    <property type="match status" value="3"/>
</dbReference>
<dbReference type="PANTHER" id="PTHR24412">
    <property type="entry name" value="KELCH PROTEIN"/>
    <property type="match status" value="1"/>
</dbReference>
<feature type="domain" description="BACK" evidence="5">
    <location>
        <begin position="2"/>
        <end position="94"/>
    </location>
</feature>
<feature type="signal peptide" evidence="4">
    <location>
        <begin position="1"/>
        <end position="25"/>
    </location>
</feature>
<dbReference type="GO" id="GO:0019964">
    <property type="term" value="F:type II interferon binding"/>
    <property type="evidence" value="ECO:0007669"/>
    <property type="project" value="TreeGrafter"/>
</dbReference>
<dbReference type="InterPro" id="IPR006652">
    <property type="entry name" value="Kelch_1"/>
</dbReference>
<dbReference type="AlphaFoldDB" id="A0A4U1EP11"/>
<name>A0A4U1EP11_MONMO</name>
<dbReference type="GO" id="GO:0016605">
    <property type="term" value="C:PML body"/>
    <property type="evidence" value="ECO:0007669"/>
    <property type="project" value="TreeGrafter"/>
</dbReference>
<accession>A0A4U1EP11</accession>
<dbReference type="InterPro" id="IPR011705">
    <property type="entry name" value="BACK"/>
</dbReference>
<feature type="non-terminal residue" evidence="6">
    <location>
        <position position="1"/>
    </location>
</feature>